<dbReference type="STRING" id="229921.ADN01_05030"/>
<feature type="domain" description="Response regulatory" evidence="3">
    <location>
        <begin position="8"/>
        <end position="125"/>
    </location>
</feature>
<sequence>MRGRFMLKIVVVEDNPNLRPALVAGLNATGAVAVVGDCASGEEALALCLAQGPQGVLMDVQLAGEMNGIQAAVAVRREFPRLPVVFYSIQDDDAYYRDFRRSGILSHYAYVRKSNYLLPALIVPLLQDAAAGRSFIDPEIEVRVQEVRHKDENAPMDLLEPNEQMVARLIAQGLTNEQIAAQLGFRDKRTISRTNGQIYAAWGLDESSTDEKVARTRAAIIYHTGVLLRWDADGTPRALDERGAWVPWKGAA</sequence>
<dbReference type="SMART" id="SM00448">
    <property type="entry name" value="REC"/>
    <property type="match status" value="1"/>
</dbReference>
<dbReference type="SUPFAM" id="SSF52172">
    <property type="entry name" value="CheY-like"/>
    <property type="match status" value="1"/>
</dbReference>
<dbReference type="PATRIC" id="fig|229921.5.peg.3361"/>
<evidence type="ECO:0000256" key="1">
    <source>
        <dbReference type="ARBA" id="ARBA00023125"/>
    </source>
</evidence>
<dbReference type="GO" id="GO:0000160">
    <property type="term" value="P:phosphorelay signal transduction system"/>
    <property type="evidence" value="ECO:0007669"/>
    <property type="project" value="InterPro"/>
</dbReference>
<dbReference type="InterPro" id="IPR001789">
    <property type="entry name" value="Sig_transdc_resp-reg_receiver"/>
</dbReference>
<evidence type="ECO:0000256" key="2">
    <source>
        <dbReference type="PROSITE-ProRule" id="PRU00169"/>
    </source>
</evidence>
<keyword evidence="1" id="KW-0238">DNA-binding</keyword>
<dbReference type="Proteomes" id="UP000050501">
    <property type="component" value="Unassembled WGS sequence"/>
</dbReference>
<feature type="modified residue" description="4-aspartylphosphate" evidence="2">
    <location>
        <position position="59"/>
    </location>
</feature>
<dbReference type="Gene3D" id="1.10.10.10">
    <property type="entry name" value="Winged helix-like DNA-binding domain superfamily/Winged helix DNA-binding domain"/>
    <property type="match status" value="1"/>
</dbReference>
<dbReference type="InterPro" id="IPR058245">
    <property type="entry name" value="NreC/VraR/RcsB-like_REC"/>
</dbReference>
<name>A0A0P6XT09_9CHLR</name>
<dbReference type="GO" id="GO:0003677">
    <property type="term" value="F:DNA binding"/>
    <property type="evidence" value="ECO:0007669"/>
    <property type="project" value="UniProtKB-KW"/>
</dbReference>
<dbReference type="InterPro" id="IPR036388">
    <property type="entry name" value="WH-like_DNA-bd_sf"/>
</dbReference>
<keyword evidence="5" id="KW-1185">Reference proteome</keyword>
<organism evidence="4 5">
    <name type="scientific">Levilinea saccharolytica</name>
    <dbReference type="NCBI Taxonomy" id="229921"/>
    <lineage>
        <taxon>Bacteria</taxon>
        <taxon>Bacillati</taxon>
        <taxon>Chloroflexota</taxon>
        <taxon>Anaerolineae</taxon>
        <taxon>Anaerolineales</taxon>
        <taxon>Anaerolineaceae</taxon>
        <taxon>Levilinea</taxon>
    </lineage>
</organism>
<gene>
    <name evidence="4" type="ORF">ADN01_05030</name>
</gene>
<keyword evidence="2" id="KW-0597">Phosphoprotein</keyword>
<accession>A0A0P6XT09</accession>
<comment type="caution">
    <text evidence="4">The sequence shown here is derived from an EMBL/GenBank/DDBJ whole genome shotgun (WGS) entry which is preliminary data.</text>
</comment>
<dbReference type="Pfam" id="PF00072">
    <property type="entry name" value="Response_reg"/>
    <property type="match status" value="1"/>
</dbReference>
<protein>
    <submittedName>
        <fullName evidence="4">Transcriptional regulator</fullName>
    </submittedName>
</protein>
<dbReference type="PROSITE" id="PS50110">
    <property type="entry name" value="RESPONSE_REGULATORY"/>
    <property type="match status" value="1"/>
</dbReference>
<dbReference type="PANTHER" id="PTHR43214">
    <property type="entry name" value="TWO-COMPONENT RESPONSE REGULATOR"/>
    <property type="match status" value="1"/>
</dbReference>
<dbReference type="EMBL" id="LGCM01000019">
    <property type="protein sequence ID" value="KPL87505.1"/>
    <property type="molecule type" value="Genomic_DNA"/>
</dbReference>
<dbReference type="CDD" id="cd17535">
    <property type="entry name" value="REC_NarL-like"/>
    <property type="match status" value="1"/>
</dbReference>
<dbReference type="AlphaFoldDB" id="A0A0P6XT09"/>
<evidence type="ECO:0000259" key="3">
    <source>
        <dbReference type="PROSITE" id="PS50110"/>
    </source>
</evidence>
<reference evidence="4 5" key="1">
    <citation type="submission" date="2015-07" db="EMBL/GenBank/DDBJ databases">
        <title>Genome sequence of Levilinea saccharolytica DSM 16555.</title>
        <authorList>
            <person name="Hemp J."/>
            <person name="Ward L.M."/>
            <person name="Pace L.A."/>
            <person name="Fischer W.W."/>
        </authorList>
    </citation>
    <scope>NUCLEOTIDE SEQUENCE [LARGE SCALE GENOMIC DNA]</scope>
    <source>
        <strain evidence="4 5">KIBI-1</strain>
    </source>
</reference>
<evidence type="ECO:0000313" key="5">
    <source>
        <dbReference type="Proteomes" id="UP000050501"/>
    </source>
</evidence>
<dbReference type="InterPro" id="IPR039420">
    <property type="entry name" value="WalR-like"/>
</dbReference>
<dbReference type="Gene3D" id="3.40.50.2300">
    <property type="match status" value="1"/>
</dbReference>
<evidence type="ECO:0000313" key="4">
    <source>
        <dbReference type="EMBL" id="KPL87505.1"/>
    </source>
</evidence>
<proteinExistence type="predicted"/>
<dbReference type="InterPro" id="IPR011006">
    <property type="entry name" value="CheY-like_superfamily"/>
</dbReference>
<dbReference type="PANTHER" id="PTHR43214:SF43">
    <property type="entry name" value="TWO-COMPONENT RESPONSE REGULATOR"/>
    <property type="match status" value="1"/>
</dbReference>